<evidence type="ECO:0000313" key="2">
    <source>
        <dbReference type="EMBL" id="KAF4699488.1"/>
    </source>
</evidence>
<dbReference type="AlphaFoldDB" id="A0A7J6PTV2"/>
<accession>A0A7J6PTV2</accession>
<name>A0A7J6PTV2_PEROL</name>
<protein>
    <submittedName>
        <fullName evidence="2">Uncharacterized protein</fullName>
    </submittedName>
</protein>
<feature type="region of interest" description="Disordered" evidence="1">
    <location>
        <begin position="70"/>
        <end position="90"/>
    </location>
</feature>
<reference evidence="2 3" key="1">
    <citation type="submission" date="2020-04" db="EMBL/GenBank/DDBJ databases">
        <title>Perkinsus olseni comparative genomics.</title>
        <authorList>
            <person name="Bogema D.R."/>
        </authorList>
    </citation>
    <scope>NUCLEOTIDE SEQUENCE [LARGE SCALE GENOMIC DNA]</scope>
    <source>
        <strain evidence="2">ATCC PRA-205</strain>
    </source>
</reference>
<evidence type="ECO:0000313" key="3">
    <source>
        <dbReference type="Proteomes" id="UP000574390"/>
    </source>
</evidence>
<dbReference type="EMBL" id="JABANM010034530">
    <property type="protein sequence ID" value="KAF4699488.1"/>
    <property type="molecule type" value="Genomic_DNA"/>
</dbReference>
<comment type="caution">
    <text evidence="2">The sequence shown here is derived from an EMBL/GenBank/DDBJ whole genome shotgun (WGS) entry which is preliminary data.</text>
</comment>
<organism evidence="2 3">
    <name type="scientific">Perkinsus olseni</name>
    <name type="common">Perkinsus atlanticus</name>
    <dbReference type="NCBI Taxonomy" id="32597"/>
    <lineage>
        <taxon>Eukaryota</taxon>
        <taxon>Sar</taxon>
        <taxon>Alveolata</taxon>
        <taxon>Perkinsozoa</taxon>
        <taxon>Perkinsea</taxon>
        <taxon>Perkinsida</taxon>
        <taxon>Perkinsidae</taxon>
        <taxon>Perkinsus</taxon>
    </lineage>
</organism>
<gene>
    <name evidence="2" type="ORF">FOZ62_027879</name>
</gene>
<dbReference type="Proteomes" id="UP000574390">
    <property type="component" value="Unassembled WGS sequence"/>
</dbReference>
<sequence>MPSTMPGKPGPGCRVYNSNSSIYSGYPVATVCTARLDWKIGSLIYQERGSNPRPSACRDSLSSNVRAHFKRDGLQKTATRLPPSACSRPY</sequence>
<proteinExistence type="predicted"/>
<evidence type="ECO:0000256" key="1">
    <source>
        <dbReference type="SAM" id="MobiDB-lite"/>
    </source>
</evidence>